<name>A0ACA9L2F4_9GLOM</name>
<evidence type="ECO:0000313" key="1">
    <source>
        <dbReference type="EMBL" id="CAG8507158.1"/>
    </source>
</evidence>
<comment type="caution">
    <text evidence="1">The sequence shown here is derived from an EMBL/GenBank/DDBJ whole genome shotgun (WGS) entry which is preliminary data.</text>
</comment>
<organism evidence="1 2">
    <name type="scientific">Acaulospora colombiana</name>
    <dbReference type="NCBI Taxonomy" id="27376"/>
    <lineage>
        <taxon>Eukaryota</taxon>
        <taxon>Fungi</taxon>
        <taxon>Fungi incertae sedis</taxon>
        <taxon>Mucoromycota</taxon>
        <taxon>Glomeromycotina</taxon>
        <taxon>Glomeromycetes</taxon>
        <taxon>Diversisporales</taxon>
        <taxon>Acaulosporaceae</taxon>
        <taxon>Acaulospora</taxon>
    </lineage>
</organism>
<proteinExistence type="predicted"/>
<gene>
    <name evidence="1" type="ORF">ACOLOM_LOCUS3057</name>
</gene>
<evidence type="ECO:0000313" key="2">
    <source>
        <dbReference type="Proteomes" id="UP000789525"/>
    </source>
</evidence>
<dbReference type="EMBL" id="CAJVPT010004363">
    <property type="protein sequence ID" value="CAG8507158.1"/>
    <property type="molecule type" value="Genomic_DNA"/>
</dbReference>
<sequence length="475" mass="55044">MRSTYEDDNDYNVTIQVGQESDEKIFKAHSVILRARCPYFRTALSNVWGRKVNEIYIYIGEVDLRADEVKSMYLELLSAADQLEMVELMDHIQDHIIEDEYDWILNNFVKLMSISAQYRSYIKLNNIVKQILTEDPAAPLKSEDSHELDEATLLEIVKRDDLLIKEIELFEYIIAWGISQVPSLNSDMSRWTDNDYESVRAVTGDLLSHVRYSNISGVEYHEKLRKCKRLLPADLWKGMKEFYITEKRPDVLKKMPLRTSFDINSSNLISWRNFAKITYWINRTRNDREPAAYVYKLLLRQSRDGKGPKVFNGLAANKGPTVVIIKVANSEKILGGYNPVNWETTFSVENTKESFIFSFENGSTCNNCILSRVKNFEKAITSYPRRHLFDHDLDFSDGRCVPTSYEKKILDDTKFTIDDYEVFQVIRTKDAPPAEENVVVTRKRSRGSSLNEGGVGSDAKSNKRNRIEDDIDFDF</sequence>
<dbReference type="Proteomes" id="UP000789525">
    <property type="component" value="Unassembled WGS sequence"/>
</dbReference>
<reference evidence="1" key="1">
    <citation type="submission" date="2021-06" db="EMBL/GenBank/DDBJ databases">
        <authorList>
            <person name="Kallberg Y."/>
            <person name="Tangrot J."/>
            <person name="Rosling A."/>
        </authorList>
    </citation>
    <scope>NUCLEOTIDE SEQUENCE</scope>
    <source>
        <strain evidence="1">CL356</strain>
    </source>
</reference>
<protein>
    <submittedName>
        <fullName evidence="1">139_t:CDS:1</fullName>
    </submittedName>
</protein>
<keyword evidence="2" id="KW-1185">Reference proteome</keyword>
<accession>A0ACA9L2F4</accession>